<dbReference type="InterPro" id="IPR006680">
    <property type="entry name" value="Amidohydro-rel"/>
</dbReference>
<dbReference type="InterPro" id="IPR003764">
    <property type="entry name" value="GlcNAc_6-P_deAcase"/>
</dbReference>
<organism evidence="7 8">
    <name type="scientific">Mesorhizobium qingshengii</name>
    <dbReference type="NCBI Taxonomy" id="1165689"/>
    <lineage>
        <taxon>Bacteria</taxon>
        <taxon>Pseudomonadati</taxon>
        <taxon>Pseudomonadota</taxon>
        <taxon>Alphaproteobacteria</taxon>
        <taxon>Hyphomicrobiales</taxon>
        <taxon>Phyllobacteriaceae</taxon>
        <taxon>Mesorhizobium</taxon>
    </lineage>
</organism>
<keyword evidence="2" id="KW-0479">Metal-binding</keyword>
<evidence type="ECO:0000256" key="4">
    <source>
        <dbReference type="ARBA" id="ARBA00023277"/>
    </source>
</evidence>
<protein>
    <submittedName>
        <fullName evidence="7">N-acetylglucosamine-6-phosphate deacetylase</fullName>
        <ecNumber evidence="7">3.5.1.25</ecNumber>
    </submittedName>
</protein>
<evidence type="ECO:0000256" key="1">
    <source>
        <dbReference type="ARBA" id="ARBA00010716"/>
    </source>
</evidence>
<dbReference type="Gene3D" id="3.20.20.140">
    <property type="entry name" value="Metal-dependent hydrolases"/>
    <property type="match status" value="1"/>
</dbReference>
<dbReference type="PANTHER" id="PTHR11113:SF14">
    <property type="entry name" value="N-ACETYLGLUCOSAMINE-6-PHOSPHATE DEACETYLASE"/>
    <property type="match status" value="1"/>
</dbReference>
<keyword evidence="4 5" id="KW-0119">Carbohydrate metabolism</keyword>
<dbReference type="Gene3D" id="2.30.40.10">
    <property type="entry name" value="Urease, subunit C, domain 1"/>
    <property type="match status" value="1"/>
</dbReference>
<dbReference type="NCBIfam" id="TIGR00221">
    <property type="entry name" value="nagA"/>
    <property type="match status" value="1"/>
</dbReference>
<comment type="caution">
    <text evidence="7">The sequence shown here is derived from an EMBL/GenBank/DDBJ whole genome shotgun (WGS) entry which is preliminary data.</text>
</comment>
<evidence type="ECO:0000313" key="7">
    <source>
        <dbReference type="EMBL" id="MCZ8543828.1"/>
    </source>
</evidence>
<evidence type="ECO:0000256" key="2">
    <source>
        <dbReference type="ARBA" id="ARBA00022723"/>
    </source>
</evidence>
<dbReference type="GO" id="GO:0008448">
    <property type="term" value="F:N-acetylglucosamine-6-phosphate deacetylase activity"/>
    <property type="evidence" value="ECO:0007669"/>
    <property type="project" value="UniProtKB-EC"/>
</dbReference>
<dbReference type="SUPFAM" id="SSF51556">
    <property type="entry name" value="Metallo-dependent hydrolases"/>
    <property type="match status" value="1"/>
</dbReference>
<accession>A0ABT4QQL6</accession>
<reference evidence="7" key="1">
    <citation type="submission" date="2022-11" db="EMBL/GenBank/DDBJ databases">
        <authorList>
            <person name="Coimbra C."/>
        </authorList>
    </citation>
    <scope>NUCLEOTIDE SEQUENCE</scope>
    <source>
        <strain evidence="7">Jales19</strain>
    </source>
</reference>
<sequence>MNDRFALTGARIFDGDDWHEGAALVVRDGLVEAILPTGAIPSDIRVADTGGGMLAPGFIDLQVNGGGGVMLNDHPDVASIETICKAHAPFGTTALLPTLITDTPAITAAAVAAGEAAALRKVPGFLGLHLEGPHLSIARKGAHDPALIRPMTDEDEAMLIAARRKLPVLLTTIAPESVEPARVAALAKAGVIVSLGHSDTGYATAKAFAEAGASVVTHLFNAMSQIGNREPGLAGAAIDSGTLSAGLIADGIHVDPVTIKIALRAKQGPARIVLVTDAMATIGTDMTSFTLNGRTIYRKDGSLRLADGTLAGADLDMISAVRYVHRVIGLDLSEALRMASLYPAQAIGQSHRLGRFANGTAADIVALSDDLDIGQVWIGGKTVFEASASH</sequence>
<dbReference type="PIRSF" id="PIRSF038994">
    <property type="entry name" value="NagA"/>
    <property type="match status" value="1"/>
</dbReference>
<dbReference type="CDD" id="cd00854">
    <property type="entry name" value="NagA"/>
    <property type="match status" value="1"/>
</dbReference>
<dbReference type="InterPro" id="IPR011059">
    <property type="entry name" value="Metal-dep_hydrolase_composite"/>
</dbReference>
<dbReference type="SUPFAM" id="SSF51338">
    <property type="entry name" value="Composite domain of metallo-dependent hydrolases"/>
    <property type="match status" value="1"/>
</dbReference>
<dbReference type="Proteomes" id="UP001152178">
    <property type="component" value="Unassembled WGS sequence"/>
</dbReference>
<dbReference type="EMBL" id="JAPFQA010000002">
    <property type="protein sequence ID" value="MCZ8543828.1"/>
    <property type="molecule type" value="Genomic_DNA"/>
</dbReference>
<dbReference type="PANTHER" id="PTHR11113">
    <property type="entry name" value="N-ACETYLGLUCOSAMINE-6-PHOSPHATE DEACETYLASE"/>
    <property type="match status" value="1"/>
</dbReference>
<keyword evidence="3 5" id="KW-0378">Hydrolase</keyword>
<keyword evidence="8" id="KW-1185">Reference proteome</keyword>
<comment type="similarity">
    <text evidence="1 5">Belongs to the metallo-dependent hydrolases superfamily. NagA family.</text>
</comment>
<dbReference type="Pfam" id="PF01979">
    <property type="entry name" value="Amidohydro_1"/>
    <property type="match status" value="1"/>
</dbReference>
<dbReference type="RefSeq" id="WP_269904402.1">
    <property type="nucleotide sequence ID" value="NZ_JAPFQA010000002.1"/>
</dbReference>
<evidence type="ECO:0000313" key="8">
    <source>
        <dbReference type="Proteomes" id="UP001152178"/>
    </source>
</evidence>
<evidence type="ECO:0000256" key="5">
    <source>
        <dbReference type="PIRNR" id="PIRNR038994"/>
    </source>
</evidence>
<dbReference type="InterPro" id="IPR032466">
    <property type="entry name" value="Metal_Hydrolase"/>
</dbReference>
<name>A0ABT4QQL6_9HYPH</name>
<proteinExistence type="inferred from homology"/>
<gene>
    <name evidence="7" type="primary">nagA</name>
    <name evidence="7" type="ORF">OOJ09_06535</name>
</gene>
<evidence type="ECO:0000259" key="6">
    <source>
        <dbReference type="Pfam" id="PF01979"/>
    </source>
</evidence>
<dbReference type="EC" id="3.5.1.25" evidence="7"/>
<feature type="domain" description="Amidohydrolase-related" evidence="6">
    <location>
        <begin position="53"/>
        <end position="383"/>
    </location>
</feature>
<evidence type="ECO:0000256" key="3">
    <source>
        <dbReference type="ARBA" id="ARBA00022801"/>
    </source>
</evidence>